<sequence length="113" mass="12552">MIYILILLNILMLVTGQILWKVAVANVDTWTLQKAISVLLSPFFIGGGILYVLATGLWLVILSKLPLSIAYPFQSISYVLGAIAAFLIFKETVTAQQWFGIFVIIIGVYFIAR</sequence>
<proteinExistence type="inferred from homology"/>
<feature type="transmembrane region" description="Helical" evidence="12">
    <location>
        <begin position="95"/>
        <end position="112"/>
    </location>
</feature>
<evidence type="ECO:0000256" key="6">
    <source>
        <dbReference type="ARBA" id="ARBA00022556"/>
    </source>
</evidence>
<feature type="transmembrane region" description="Helical" evidence="12">
    <location>
        <begin position="69"/>
        <end position="89"/>
    </location>
</feature>
<evidence type="ECO:0000313" key="14">
    <source>
        <dbReference type="EMBL" id="SFQ60617.1"/>
    </source>
</evidence>
<feature type="transmembrane region" description="Helical" evidence="12">
    <location>
        <begin position="35"/>
        <end position="62"/>
    </location>
</feature>
<evidence type="ECO:0000256" key="7">
    <source>
        <dbReference type="ARBA" id="ARBA00022692"/>
    </source>
</evidence>
<evidence type="ECO:0000256" key="12">
    <source>
        <dbReference type="SAM" id="Phobius"/>
    </source>
</evidence>
<feature type="domain" description="EamA" evidence="13">
    <location>
        <begin position="7"/>
        <end position="112"/>
    </location>
</feature>
<comment type="subcellular location">
    <subcellularLocation>
        <location evidence="1">Cell membrane</location>
        <topology evidence="1">Multi-pass membrane protein</topology>
    </subcellularLocation>
</comment>
<keyword evidence="3" id="KW-1003">Cell membrane</keyword>
<evidence type="ECO:0000256" key="5">
    <source>
        <dbReference type="ARBA" id="ARBA00022519"/>
    </source>
</evidence>
<dbReference type="InterPro" id="IPR000390">
    <property type="entry name" value="Small_drug/metabolite_transptr"/>
</dbReference>
<comment type="similarity">
    <text evidence="2">Belongs to the EamA transporter family.</text>
</comment>
<evidence type="ECO:0000256" key="4">
    <source>
        <dbReference type="ARBA" id="ARBA00022516"/>
    </source>
</evidence>
<organism evidence="14 15">
    <name type="scientific">Priestia endophytica DSM 13796</name>
    <dbReference type="NCBI Taxonomy" id="1121089"/>
    <lineage>
        <taxon>Bacteria</taxon>
        <taxon>Bacillati</taxon>
        <taxon>Bacillota</taxon>
        <taxon>Bacilli</taxon>
        <taxon>Bacillales</taxon>
        <taxon>Bacillaceae</taxon>
        <taxon>Priestia</taxon>
    </lineage>
</organism>
<gene>
    <name evidence="14" type="ORF">SAMN02745910_02279</name>
</gene>
<name>A0A1I5ZWG4_9BACI</name>
<evidence type="ECO:0000256" key="11">
    <source>
        <dbReference type="ARBA" id="ARBA00023136"/>
    </source>
</evidence>
<keyword evidence="10" id="KW-0443">Lipid metabolism</keyword>
<keyword evidence="11 12" id="KW-0472">Membrane</keyword>
<dbReference type="RefSeq" id="WP_061804760.1">
    <property type="nucleotide sequence ID" value="NZ_FOXX01000005.1"/>
</dbReference>
<evidence type="ECO:0000256" key="10">
    <source>
        <dbReference type="ARBA" id="ARBA00023098"/>
    </source>
</evidence>
<dbReference type="PANTHER" id="PTHR30561">
    <property type="entry name" value="SMR FAMILY PROTON-DEPENDENT DRUG EFFLUX TRANSPORTER SUGE"/>
    <property type="match status" value="1"/>
</dbReference>
<dbReference type="PANTHER" id="PTHR30561:SF9">
    <property type="entry name" value="4-AMINO-4-DEOXY-L-ARABINOSE-PHOSPHOUNDECAPRENOL FLIPPASE SUBUNIT ARNF-RELATED"/>
    <property type="match status" value="1"/>
</dbReference>
<dbReference type="InterPro" id="IPR037185">
    <property type="entry name" value="EmrE-like"/>
</dbReference>
<accession>A0A1I5ZWG4</accession>
<evidence type="ECO:0000259" key="13">
    <source>
        <dbReference type="Pfam" id="PF00892"/>
    </source>
</evidence>
<dbReference type="EMBL" id="FOXX01000005">
    <property type="protein sequence ID" value="SFQ60617.1"/>
    <property type="molecule type" value="Genomic_DNA"/>
</dbReference>
<dbReference type="InterPro" id="IPR000620">
    <property type="entry name" value="EamA_dom"/>
</dbReference>
<dbReference type="Proteomes" id="UP000182762">
    <property type="component" value="Unassembled WGS sequence"/>
</dbReference>
<protein>
    <submittedName>
        <fullName evidence="14">EamA-like transporter family protein</fullName>
    </submittedName>
</protein>
<keyword evidence="4" id="KW-0444">Lipid biosynthesis</keyword>
<dbReference type="GeneID" id="93710935"/>
<dbReference type="SUPFAM" id="SSF103481">
    <property type="entry name" value="Multidrug resistance efflux transporter EmrE"/>
    <property type="match status" value="1"/>
</dbReference>
<comment type="caution">
    <text evidence="14">The sequence shown here is derived from an EMBL/GenBank/DDBJ whole genome shotgun (WGS) entry which is preliminary data.</text>
</comment>
<evidence type="ECO:0000256" key="8">
    <source>
        <dbReference type="ARBA" id="ARBA00022985"/>
    </source>
</evidence>
<keyword evidence="9 12" id="KW-1133">Transmembrane helix</keyword>
<keyword evidence="6" id="KW-0441">Lipid A biosynthesis</keyword>
<evidence type="ECO:0000256" key="2">
    <source>
        <dbReference type="ARBA" id="ARBA00007362"/>
    </source>
</evidence>
<keyword evidence="8" id="KW-0448">Lipopolysaccharide biosynthesis</keyword>
<keyword evidence="7 12" id="KW-0812">Transmembrane</keyword>
<keyword evidence="15" id="KW-1185">Reference proteome</keyword>
<reference evidence="14 15" key="1">
    <citation type="submission" date="2016-10" db="EMBL/GenBank/DDBJ databases">
        <authorList>
            <person name="Varghese N."/>
            <person name="Submissions S."/>
        </authorList>
    </citation>
    <scope>NUCLEOTIDE SEQUENCE [LARGE SCALE GENOMIC DNA]</scope>
    <source>
        <strain evidence="14 15">DSM 13796</strain>
    </source>
</reference>
<dbReference type="Gene3D" id="1.10.3730.20">
    <property type="match status" value="1"/>
</dbReference>
<keyword evidence="5" id="KW-0997">Cell inner membrane</keyword>
<dbReference type="Pfam" id="PF00892">
    <property type="entry name" value="EamA"/>
    <property type="match status" value="1"/>
</dbReference>
<evidence type="ECO:0000313" key="15">
    <source>
        <dbReference type="Proteomes" id="UP000182762"/>
    </source>
</evidence>
<evidence type="ECO:0000256" key="1">
    <source>
        <dbReference type="ARBA" id="ARBA00004651"/>
    </source>
</evidence>
<evidence type="ECO:0000256" key="3">
    <source>
        <dbReference type="ARBA" id="ARBA00022475"/>
    </source>
</evidence>
<evidence type="ECO:0000256" key="9">
    <source>
        <dbReference type="ARBA" id="ARBA00022989"/>
    </source>
</evidence>